<dbReference type="InterPro" id="IPR048466">
    <property type="entry name" value="DNA_pol3_delta-like_C"/>
</dbReference>
<keyword evidence="4 11" id="KW-0548">Nucleotidyltransferase</keyword>
<evidence type="ECO:0000256" key="1">
    <source>
        <dbReference type="ARBA" id="ARBA00012417"/>
    </source>
</evidence>
<dbReference type="InterPro" id="IPR010372">
    <property type="entry name" value="DNA_pol3_delta_N"/>
</dbReference>
<dbReference type="Gene3D" id="1.20.272.10">
    <property type="match status" value="1"/>
</dbReference>
<dbReference type="InterPro" id="IPR027417">
    <property type="entry name" value="P-loop_NTPase"/>
</dbReference>
<accession>A0ABU9DMU0</accession>
<evidence type="ECO:0000256" key="2">
    <source>
        <dbReference type="ARBA" id="ARBA00017703"/>
    </source>
</evidence>
<dbReference type="PANTHER" id="PTHR34388">
    <property type="entry name" value="DNA POLYMERASE III SUBUNIT DELTA"/>
    <property type="match status" value="1"/>
</dbReference>
<keyword evidence="3 11" id="KW-0808">Transferase</keyword>
<dbReference type="Gene3D" id="3.40.50.300">
    <property type="entry name" value="P-loop containing nucleotide triphosphate hydrolases"/>
    <property type="match status" value="1"/>
</dbReference>
<dbReference type="Pfam" id="PF06144">
    <property type="entry name" value="DNA_pol3_delta"/>
    <property type="match status" value="1"/>
</dbReference>
<evidence type="ECO:0000256" key="4">
    <source>
        <dbReference type="ARBA" id="ARBA00022695"/>
    </source>
</evidence>
<name>A0ABU9DMU0_9BACL</name>
<sequence>MDYKQALKNIAKGQIAPVYIAYGSESYLIQELVHKLTDKLIPAEERAFAVGRYDLTETSIDAVLEEAETLPFLAERKLVVASGAVFLTGAKDTGKVEHNLDRLAAYLKSPADFTVLVLTVDADKLDERKKIVKTLKEAGALVPCAVLAEAELIQWVQQQAAKAGFSFAPGAAEQLIQYTGTSLQTLGKEVEKCYLYIGAGGTITGAELGQLVTKTVEQDIFQMVEHIVQMQMEQAFTMLAELLRRKEEPIKIVILVARQFRIMLQVKDLTQQGYSQQQIASQIGLHPYAVKIAAGQAGRFEAKRLTGILQQLGELDYQMKSGKIDKVLGLEMFLLRLAA</sequence>
<gene>
    <name evidence="11" type="primary">holA</name>
    <name evidence="11" type="ORF">WMW72_15915</name>
</gene>
<feature type="domain" description="DNA polymerase III delta subunit-like C-terminal" evidence="10">
    <location>
        <begin position="217"/>
        <end position="337"/>
    </location>
</feature>
<proteinExistence type="inferred from homology"/>
<keyword evidence="6" id="KW-0239">DNA-directed DNA polymerase</keyword>
<comment type="similarity">
    <text evidence="7">Belongs to the DNA polymerase HolA subunit family.</text>
</comment>
<protein>
    <recommendedName>
        <fullName evidence="2">DNA polymerase III subunit delta</fullName>
        <ecNumber evidence="1">2.7.7.7</ecNumber>
    </recommendedName>
</protein>
<evidence type="ECO:0000256" key="6">
    <source>
        <dbReference type="ARBA" id="ARBA00022932"/>
    </source>
</evidence>
<dbReference type="PANTHER" id="PTHR34388:SF1">
    <property type="entry name" value="DNA POLYMERASE III SUBUNIT DELTA"/>
    <property type="match status" value="1"/>
</dbReference>
<dbReference type="InterPro" id="IPR008921">
    <property type="entry name" value="DNA_pol3_clamp-load_cplx_C"/>
</dbReference>
<dbReference type="NCBIfam" id="TIGR01128">
    <property type="entry name" value="holA"/>
    <property type="match status" value="1"/>
</dbReference>
<dbReference type="EC" id="2.7.7.7" evidence="1"/>
<evidence type="ECO:0000259" key="10">
    <source>
        <dbReference type="Pfam" id="PF21694"/>
    </source>
</evidence>
<dbReference type="InterPro" id="IPR005790">
    <property type="entry name" value="DNA_polIII_delta"/>
</dbReference>
<organism evidence="11 12">
    <name type="scientific">Paenibacillus filicis</name>
    <dbReference type="NCBI Taxonomy" id="669464"/>
    <lineage>
        <taxon>Bacteria</taxon>
        <taxon>Bacillati</taxon>
        <taxon>Bacillota</taxon>
        <taxon>Bacilli</taxon>
        <taxon>Bacillales</taxon>
        <taxon>Paenibacillaceae</taxon>
        <taxon>Paenibacillus</taxon>
    </lineage>
</organism>
<comment type="caution">
    <text evidence="11">The sequence shown here is derived from an EMBL/GenBank/DDBJ whole genome shotgun (WGS) entry which is preliminary data.</text>
</comment>
<evidence type="ECO:0000256" key="8">
    <source>
        <dbReference type="ARBA" id="ARBA00049244"/>
    </source>
</evidence>
<evidence type="ECO:0000256" key="7">
    <source>
        <dbReference type="ARBA" id="ARBA00034754"/>
    </source>
</evidence>
<reference evidence="11 12" key="1">
    <citation type="submission" date="2024-04" db="EMBL/GenBank/DDBJ databases">
        <title>draft genome sequnece of Paenibacillus filicis.</title>
        <authorList>
            <person name="Kim D.-U."/>
        </authorList>
    </citation>
    <scope>NUCLEOTIDE SEQUENCE [LARGE SCALE GENOMIC DNA]</scope>
    <source>
        <strain evidence="11 12">KACC14197</strain>
    </source>
</reference>
<keyword evidence="12" id="KW-1185">Reference proteome</keyword>
<dbReference type="EMBL" id="JBBPCC010000009">
    <property type="protein sequence ID" value="MEK8129393.1"/>
    <property type="molecule type" value="Genomic_DNA"/>
</dbReference>
<dbReference type="Proteomes" id="UP001469365">
    <property type="component" value="Unassembled WGS sequence"/>
</dbReference>
<feature type="domain" description="DNA polymerase III delta N-terminal" evidence="9">
    <location>
        <begin position="19"/>
        <end position="144"/>
    </location>
</feature>
<evidence type="ECO:0000259" key="9">
    <source>
        <dbReference type="Pfam" id="PF06144"/>
    </source>
</evidence>
<keyword evidence="5" id="KW-0235">DNA replication</keyword>
<dbReference type="SUPFAM" id="SSF48019">
    <property type="entry name" value="post-AAA+ oligomerization domain-like"/>
    <property type="match status" value="1"/>
</dbReference>
<dbReference type="SUPFAM" id="SSF52540">
    <property type="entry name" value="P-loop containing nucleoside triphosphate hydrolases"/>
    <property type="match status" value="1"/>
</dbReference>
<dbReference type="Pfam" id="PF21694">
    <property type="entry name" value="DNA_pol3_delta_C"/>
    <property type="match status" value="1"/>
</dbReference>
<evidence type="ECO:0000256" key="5">
    <source>
        <dbReference type="ARBA" id="ARBA00022705"/>
    </source>
</evidence>
<dbReference type="RefSeq" id="WP_341416491.1">
    <property type="nucleotide sequence ID" value="NZ_JBBPCC010000009.1"/>
</dbReference>
<evidence type="ECO:0000256" key="3">
    <source>
        <dbReference type="ARBA" id="ARBA00022679"/>
    </source>
</evidence>
<dbReference type="GO" id="GO:0003887">
    <property type="term" value="F:DNA-directed DNA polymerase activity"/>
    <property type="evidence" value="ECO:0007669"/>
    <property type="project" value="UniProtKB-EC"/>
</dbReference>
<evidence type="ECO:0000313" key="12">
    <source>
        <dbReference type="Proteomes" id="UP001469365"/>
    </source>
</evidence>
<evidence type="ECO:0000313" key="11">
    <source>
        <dbReference type="EMBL" id="MEK8129393.1"/>
    </source>
</evidence>
<comment type="catalytic activity">
    <reaction evidence="8">
        <text>DNA(n) + a 2'-deoxyribonucleoside 5'-triphosphate = DNA(n+1) + diphosphate</text>
        <dbReference type="Rhea" id="RHEA:22508"/>
        <dbReference type="Rhea" id="RHEA-COMP:17339"/>
        <dbReference type="Rhea" id="RHEA-COMP:17340"/>
        <dbReference type="ChEBI" id="CHEBI:33019"/>
        <dbReference type="ChEBI" id="CHEBI:61560"/>
        <dbReference type="ChEBI" id="CHEBI:173112"/>
        <dbReference type="EC" id="2.7.7.7"/>
    </reaction>
</comment>
<dbReference type="Gene3D" id="1.10.8.60">
    <property type="match status" value="1"/>
</dbReference>